<dbReference type="InterPro" id="IPR052895">
    <property type="entry name" value="HetReg/Transcr_Mod"/>
</dbReference>
<evidence type="ECO:0000313" key="2">
    <source>
        <dbReference type="EMBL" id="VUC36236.1"/>
    </source>
</evidence>
<dbReference type="PANTHER" id="PTHR24148:SF64">
    <property type="entry name" value="HETEROKARYON INCOMPATIBILITY DOMAIN-CONTAINING PROTEIN"/>
    <property type="match status" value="1"/>
</dbReference>
<evidence type="ECO:0000313" key="3">
    <source>
        <dbReference type="Proteomes" id="UP000766486"/>
    </source>
</evidence>
<keyword evidence="1" id="KW-1133">Transmembrane helix</keyword>
<keyword evidence="1" id="KW-0472">Membrane</keyword>
<dbReference type="Pfam" id="PF26639">
    <property type="entry name" value="Het-6_barrel"/>
    <property type="match status" value="1"/>
</dbReference>
<evidence type="ECO:0000256" key="1">
    <source>
        <dbReference type="SAM" id="Phobius"/>
    </source>
</evidence>
<dbReference type="EMBL" id="CABFNS010000928">
    <property type="protein sequence ID" value="VUC36236.1"/>
    <property type="molecule type" value="Genomic_DNA"/>
</dbReference>
<keyword evidence="1" id="KW-0812">Transmembrane</keyword>
<feature type="transmembrane region" description="Helical" evidence="1">
    <location>
        <begin position="191"/>
        <end position="210"/>
    </location>
</feature>
<sequence>MAECVYVWLCNGDTASDQALEFLKKQSRLSTRLPLSILRSKTDGEYVDSLRRYRDASWSDMFFRFSLSPLWTKKVDLDVILRSQWLFRCWTFQEFLLARNMIFICGNEYISWEDLSSAVCLDPTDSYLVRSQPINKDTREHWLSLSNLWFNLPRRELGLYSPAPGRASVDSFQAGINRAWSQSRNKPTRGLWNANACSSVVIGAGLVALYSAMWENAEHILGPLGRSVPWWFISAAFLSLSMNFMVFWWQLVLGLEPKWATTENTDKDIRARVIDGVRWALKNRDCSNPHDKSFSLQGVLNICQVVQQKPDYARPVADTYRILMEDLISWDPQSLIMLLDAGLRLSSAPSWVPNWTGSGPSEWLASQYRTGKAPTAAFLRPYSAIPVVNNGILRLNGVTIGTIKFRTDMTMPGTSQRDQQLSTLFRLAQYLAQINTESFRPLLPEDLIGTSFAVLEGLIRKEGPRYKKSNNLIHTKTRLTAWEGPYDFSKERTQFLRLKALRDLIMSSLPRLDLESEEKSRVVITELLHKVLKSGYMSNYFLRLVDILNTQRRSLYVLSSGLAGTGPLGVSVGDEVFLIPGVPAPMVLRRGDKADGMTVIGATLVHGMMHGEKTLAITYTMVNLC</sequence>
<accession>A0ABY6UY41</accession>
<name>A0ABY6UY41_BIOOC</name>
<protein>
    <recommendedName>
        <fullName evidence="4">Heterokaryon incompatibility domain-containing protein</fullName>
    </recommendedName>
</protein>
<feature type="transmembrane region" description="Helical" evidence="1">
    <location>
        <begin position="230"/>
        <end position="249"/>
    </location>
</feature>
<comment type="caution">
    <text evidence="2">The sequence shown here is derived from an EMBL/GenBank/DDBJ whole genome shotgun (WGS) entry which is preliminary data.</text>
</comment>
<organism evidence="2 3">
    <name type="scientific">Bionectria ochroleuca</name>
    <name type="common">Gliocladium roseum</name>
    <dbReference type="NCBI Taxonomy" id="29856"/>
    <lineage>
        <taxon>Eukaryota</taxon>
        <taxon>Fungi</taxon>
        <taxon>Dikarya</taxon>
        <taxon>Ascomycota</taxon>
        <taxon>Pezizomycotina</taxon>
        <taxon>Sordariomycetes</taxon>
        <taxon>Hypocreomycetidae</taxon>
        <taxon>Hypocreales</taxon>
        <taxon>Bionectriaceae</taxon>
        <taxon>Clonostachys</taxon>
    </lineage>
</organism>
<dbReference type="PANTHER" id="PTHR24148">
    <property type="entry name" value="ANKYRIN REPEAT DOMAIN-CONTAINING PROTEIN 39 HOMOLOG-RELATED"/>
    <property type="match status" value="1"/>
</dbReference>
<gene>
    <name evidence="2" type="ORF">CLO192961_LOCUS441148</name>
</gene>
<proteinExistence type="predicted"/>
<reference evidence="2 3" key="1">
    <citation type="submission" date="2019-06" db="EMBL/GenBank/DDBJ databases">
        <authorList>
            <person name="Broberg M."/>
        </authorList>
    </citation>
    <scope>NUCLEOTIDE SEQUENCE [LARGE SCALE GENOMIC DNA]</scope>
</reference>
<keyword evidence="3" id="KW-1185">Reference proteome</keyword>
<dbReference type="Proteomes" id="UP000766486">
    <property type="component" value="Unassembled WGS sequence"/>
</dbReference>
<evidence type="ECO:0008006" key="4">
    <source>
        <dbReference type="Google" id="ProtNLM"/>
    </source>
</evidence>